<feature type="region of interest" description="Disordered" evidence="4">
    <location>
        <begin position="40"/>
        <end position="73"/>
    </location>
</feature>
<evidence type="ECO:0000313" key="7">
    <source>
        <dbReference type="Proteomes" id="UP001277561"/>
    </source>
</evidence>
<dbReference type="InterPro" id="IPR010982">
    <property type="entry name" value="Lambda_DNA-bd_dom_sf"/>
</dbReference>
<keyword evidence="2" id="KW-0238">DNA-binding</keyword>
<feature type="compositionally biased region" description="Basic and acidic residues" evidence="4">
    <location>
        <begin position="52"/>
        <end position="64"/>
    </location>
</feature>
<dbReference type="InterPro" id="IPR036286">
    <property type="entry name" value="LexA/Signal_pep-like_sf"/>
</dbReference>
<dbReference type="SUPFAM" id="SSF51306">
    <property type="entry name" value="LexA/Signal peptidase"/>
    <property type="match status" value="1"/>
</dbReference>
<accession>A0ABU4VYD5</accession>
<name>A0ABU4VYD5_9HYPH</name>
<dbReference type="Pfam" id="PF01381">
    <property type="entry name" value="HTH_3"/>
    <property type="match status" value="1"/>
</dbReference>
<dbReference type="CDD" id="cd06529">
    <property type="entry name" value="S24_LexA-like"/>
    <property type="match status" value="1"/>
</dbReference>
<proteinExistence type="predicted"/>
<evidence type="ECO:0000256" key="1">
    <source>
        <dbReference type="ARBA" id="ARBA00023015"/>
    </source>
</evidence>
<evidence type="ECO:0000259" key="5">
    <source>
        <dbReference type="PROSITE" id="PS50943"/>
    </source>
</evidence>
<protein>
    <submittedName>
        <fullName evidence="6">LexA family transcriptional regulator</fullName>
    </submittedName>
</protein>
<dbReference type="Gene3D" id="2.10.109.10">
    <property type="entry name" value="Umud Fragment, subunit A"/>
    <property type="match status" value="1"/>
</dbReference>
<dbReference type="EMBL" id="JAVRAD010000003">
    <property type="protein sequence ID" value="MDX8329578.1"/>
    <property type="molecule type" value="Genomic_DNA"/>
</dbReference>
<dbReference type="PROSITE" id="PS50943">
    <property type="entry name" value="HTH_CROC1"/>
    <property type="match status" value="1"/>
</dbReference>
<dbReference type="CDD" id="cd00093">
    <property type="entry name" value="HTH_XRE"/>
    <property type="match status" value="1"/>
</dbReference>
<evidence type="ECO:0000313" key="6">
    <source>
        <dbReference type="EMBL" id="MDX8329578.1"/>
    </source>
</evidence>
<gene>
    <name evidence="6" type="ORF">RMS29_10095</name>
</gene>
<dbReference type="SUPFAM" id="SSF47413">
    <property type="entry name" value="lambda repressor-like DNA-binding domains"/>
    <property type="match status" value="1"/>
</dbReference>
<comment type="caution">
    <text evidence="6">The sequence shown here is derived from an EMBL/GenBank/DDBJ whole genome shotgun (WGS) entry which is preliminary data.</text>
</comment>
<dbReference type="InterPro" id="IPR001387">
    <property type="entry name" value="Cro/C1-type_HTH"/>
</dbReference>
<dbReference type="Pfam" id="PF00717">
    <property type="entry name" value="Peptidase_S24"/>
    <property type="match status" value="1"/>
</dbReference>
<keyword evidence="7" id="KW-1185">Reference proteome</keyword>
<dbReference type="Gene3D" id="1.10.260.40">
    <property type="entry name" value="lambda repressor-like DNA-binding domains"/>
    <property type="match status" value="1"/>
</dbReference>
<organism evidence="6 7">
    <name type="scientific">Agrobacterium rosae</name>
    <dbReference type="NCBI Taxonomy" id="1972867"/>
    <lineage>
        <taxon>Bacteria</taxon>
        <taxon>Pseudomonadati</taxon>
        <taxon>Pseudomonadota</taxon>
        <taxon>Alphaproteobacteria</taxon>
        <taxon>Hyphomicrobiales</taxon>
        <taxon>Rhizobiaceae</taxon>
        <taxon>Rhizobium/Agrobacterium group</taxon>
        <taxon>Agrobacterium</taxon>
    </lineage>
</organism>
<evidence type="ECO:0000256" key="2">
    <source>
        <dbReference type="ARBA" id="ARBA00023125"/>
    </source>
</evidence>
<dbReference type="InterPro" id="IPR015927">
    <property type="entry name" value="Peptidase_S24_S26A/B/C"/>
</dbReference>
<evidence type="ECO:0000256" key="4">
    <source>
        <dbReference type="SAM" id="MobiDB-lite"/>
    </source>
</evidence>
<dbReference type="InterPro" id="IPR039418">
    <property type="entry name" value="LexA-like"/>
</dbReference>
<dbReference type="PANTHER" id="PTHR40661">
    <property type="match status" value="1"/>
</dbReference>
<sequence length="337" mass="37398">MTAQKEERPVTRHSAPTWLLRQISRNWIALTLRHVPRSTSRANAKLGSRLPDSARDSVLGERPIRTANADRASPCSPKYVDSASMAANLPNRQTFVKGKICLFGYGAFGQNRDFCHMDKQHPNRLKSLRDERDLTIEQVAEATGLSVSYVSRLENGERNLSVKNLNLFAHALNVEPQAILIKSTKPKRHIVRVMGSIGAGAEILPDDEQVPPEGLYEIEPPFPLPEDAIAFEVRGDSMWPRYDDGDIVICWAQSVVADEALGLEAAVKTSDGRRFLKRVLRGATQGTYDLESHNAPPIRGVGLTWVSGIQSVIRSGQWKKASSSERNRLVAKMTGIR</sequence>
<reference evidence="6" key="1">
    <citation type="journal article" date="2023" name="Phytobiomes J">
        <title>Deciphering the key players within the bacterial microbiota associated with aerial crown gall tumors on rhododendron: Insights into the gallobiome.</title>
        <authorList>
            <person name="Kuzmanovic N."/>
            <person name="Nesme J."/>
            <person name="Wolf J."/>
            <person name="Neumann-Schaal M."/>
            <person name="Petersen J."/>
            <person name="Fernandez-Gnecco G."/>
            <person name="Sproeer C."/>
            <person name="Bunk B."/>
            <person name="Overmann J."/>
            <person name="Sorensen S.J."/>
            <person name="Idczak E."/>
            <person name="Smalla K."/>
        </authorList>
    </citation>
    <scope>NUCLEOTIDE SEQUENCE [LARGE SCALE GENOMIC DNA]</scope>
    <source>
        <strain evidence="6">Rho-14.1</strain>
    </source>
</reference>
<dbReference type="PANTHER" id="PTHR40661:SF3">
    <property type="entry name" value="FELS-1 PROPHAGE TRANSCRIPTIONAL REGULATOR"/>
    <property type="match status" value="1"/>
</dbReference>
<evidence type="ECO:0000256" key="3">
    <source>
        <dbReference type="ARBA" id="ARBA00023163"/>
    </source>
</evidence>
<dbReference type="SMART" id="SM00530">
    <property type="entry name" value="HTH_XRE"/>
    <property type="match status" value="1"/>
</dbReference>
<keyword evidence="1" id="KW-0805">Transcription regulation</keyword>
<dbReference type="Proteomes" id="UP001277561">
    <property type="component" value="Unassembled WGS sequence"/>
</dbReference>
<feature type="domain" description="HTH cro/C1-type" evidence="5">
    <location>
        <begin position="125"/>
        <end position="179"/>
    </location>
</feature>
<dbReference type="RefSeq" id="WP_320188210.1">
    <property type="nucleotide sequence ID" value="NZ_CP192764.1"/>
</dbReference>
<keyword evidence="3" id="KW-0804">Transcription</keyword>